<evidence type="ECO:0000313" key="2">
    <source>
        <dbReference type="EMBL" id="KAE9059983.1"/>
    </source>
</evidence>
<comment type="caution">
    <text evidence="2">The sequence shown here is derived from an EMBL/GenBank/DDBJ whole genome shotgun (WGS) entry which is preliminary data.</text>
</comment>
<dbReference type="EMBL" id="QXFX01005769">
    <property type="protein sequence ID" value="KAE9059983.1"/>
    <property type="molecule type" value="Genomic_DNA"/>
</dbReference>
<reference evidence="2 3" key="1">
    <citation type="submission" date="2018-09" db="EMBL/GenBank/DDBJ databases">
        <title>Genomic investigation of the strawberry pathogen Phytophthora fragariae indicates pathogenicity is determined by transcriptional variation in three key races.</title>
        <authorList>
            <person name="Adams T.M."/>
            <person name="Armitage A.D."/>
            <person name="Sobczyk M.K."/>
            <person name="Bates H.J."/>
            <person name="Dunwell J.M."/>
            <person name="Nellist C.F."/>
            <person name="Harrison R.J."/>
        </authorList>
    </citation>
    <scope>NUCLEOTIDE SEQUENCE [LARGE SCALE GENOMIC DNA]</scope>
    <source>
        <strain evidence="2 3">ONT-3</strain>
    </source>
</reference>
<dbReference type="Proteomes" id="UP000488956">
    <property type="component" value="Unassembled WGS sequence"/>
</dbReference>
<feature type="compositionally biased region" description="Basic and acidic residues" evidence="1">
    <location>
        <begin position="33"/>
        <end position="49"/>
    </location>
</feature>
<feature type="region of interest" description="Disordered" evidence="1">
    <location>
        <begin position="16"/>
        <end position="51"/>
    </location>
</feature>
<protein>
    <submittedName>
        <fullName evidence="2">Uncharacterized protein</fullName>
    </submittedName>
</protein>
<evidence type="ECO:0000313" key="3">
    <source>
        <dbReference type="Proteomes" id="UP000488956"/>
    </source>
</evidence>
<accession>A0A6G0JKF3</accession>
<proteinExistence type="predicted"/>
<sequence length="81" mass="9310">MDSMLEGCEGTVQYLQSSTIEPKQANQWPAPRSSDDWHWGDPSQKEKTIPKNPWGVISRSYKLRQSAQLTFSRLRMSLESP</sequence>
<feature type="compositionally biased region" description="Polar residues" evidence="1">
    <location>
        <begin position="16"/>
        <end position="27"/>
    </location>
</feature>
<organism evidence="2 3">
    <name type="scientific">Phytophthora fragariae</name>
    <dbReference type="NCBI Taxonomy" id="53985"/>
    <lineage>
        <taxon>Eukaryota</taxon>
        <taxon>Sar</taxon>
        <taxon>Stramenopiles</taxon>
        <taxon>Oomycota</taxon>
        <taxon>Peronosporomycetes</taxon>
        <taxon>Peronosporales</taxon>
        <taxon>Peronosporaceae</taxon>
        <taxon>Phytophthora</taxon>
    </lineage>
</organism>
<gene>
    <name evidence="2" type="ORF">PF010_g30397</name>
</gene>
<evidence type="ECO:0000256" key="1">
    <source>
        <dbReference type="SAM" id="MobiDB-lite"/>
    </source>
</evidence>
<dbReference type="AlphaFoldDB" id="A0A6G0JKF3"/>
<name>A0A6G0JKF3_9STRA</name>